<dbReference type="EMBL" id="BAAAZO010000009">
    <property type="protein sequence ID" value="GAA3624561.1"/>
    <property type="molecule type" value="Genomic_DNA"/>
</dbReference>
<keyword evidence="2" id="KW-0229">DNA integration</keyword>
<dbReference type="PROSITE" id="PS51898">
    <property type="entry name" value="TYR_RECOMBINASE"/>
    <property type="match status" value="1"/>
</dbReference>
<evidence type="ECO:0000259" key="5">
    <source>
        <dbReference type="PROSITE" id="PS51898"/>
    </source>
</evidence>
<dbReference type="InterPro" id="IPR010998">
    <property type="entry name" value="Integrase_recombinase_N"/>
</dbReference>
<keyword evidence="4" id="KW-0233">DNA recombination</keyword>
<dbReference type="InterPro" id="IPR011010">
    <property type="entry name" value="DNA_brk_join_enz"/>
</dbReference>
<dbReference type="PANTHER" id="PTHR30629">
    <property type="entry name" value="PROPHAGE INTEGRASE"/>
    <property type="match status" value="1"/>
</dbReference>
<dbReference type="InterPro" id="IPR050808">
    <property type="entry name" value="Phage_Integrase"/>
</dbReference>
<gene>
    <name evidence="6" type="ORF">GCM10022223_47050</name>
</gene>
<feature type="domain" description="Tyr recombinase" evidence="5">
    <location>
        <begin position="181"/>
        <end position="378"/>
    </location>
</feature>
<dbReference type="CDD" id="cd01189">
    <property type="entry name" value="INT_ICEBs1_C_like"/>
    <property type="match status" value="1"/>
</dbReference>
<evidence type="ECO:0000256" key="3">
    <source>
        <dbReference type="ARBA" id="ARBA00023125"/>
    </source>
</evidence>
<protein>
    <submittedName>
        <fullName evidence="6">Site-specific integrase</fullName>
    </submittedName>
</protein>
<dbReference type="RefSeq" id="WP_231487781.1">
    <property type="nucleotide sequence ID" value="NZ_BAAAZO010000009.1"/>
</dbReference>
<keyword evidence="7" id="KW-1185">Reference proteome</keyword>
<comment type="caution">
    <text evidence="6">The sequence shown here is derived from an EMBL/GenBank/DDBJ whole genome shotgun (WGS) entry which is preliminary data.</text>
</comment>
<dbReference type="InterPro" id="IPR002104">
    <property type="entry name" value="Integrase_catalytic"/>
</dbReference>
<dbReference type="Gene3D" id="1.10.443.10">
    <property type="entry name" value="Intergrase catalytic core"/>
    <property type="match status" value="1"/>
</dbReference>
<organism evidence="6 7">
    <name type="scientific">Kineosporia mesophila</name>
    <dbReference type="NCBI Taxonomy" id="566012"/>
    <lineage>
        <taxon>Bacteria</taxon>
        <taxon>Bacillati</taxon>
        <taxon>Actinomycetota</taxon>
        <taxon>Actinomycetes</taxon>
        <taxon>Kineosporiales</taxon>
        <taxon>Kineosporiaceae</taxon>
        <taxon>Kineosporia</taxon>
    </lineage>
</organism>
<accession>A0ABP7A420</accession>
<name>A0ABP7A420_9ACTN</name>
<dbReference type="SUPFAM" id="SSF56349">
    <property type="entry name" value="DNA breaking-rejoining enzymes"/>
    <property type="match status" value="1"/>
</dbReference>
<reference evidence="7" key="1">
    <citation type="journal article" date="2019" name="Int. J. Syst. Evol. Microbiol.">
        <title>The Global Catalogue of Microorganisms (GCM) 10K type strain sequencing project: providing services to taxonomists for standard genome sequencing and annotation.</title>
        <authorList>
            <consortium name="The Broad Institute Genomics Platform"/>
            <consortium name="The Broad Institute Genome Sequencing Center for Infectious Disease"/>
            <person name="Wu L."/>
            <person name="Ma J."/>
        </authorList>
    </citation>
    <scope>NUCLEOTIDE SEQUENCE [LARGE SCALE GENOMIC DNA]</scope>
    <source>
        <strain evidence="7">JCM 16902</strain>
    </source>
</reference>
<comment type="similarity">
    <text evidence="1">Belongs to the 'phage' integrase family.</text>
</comment>
<evidence type="ECO:0000313" key="7">
    <source>
        <dbReference type="Proteomes" id="UP001501074"/>
    </source>
</evidence>
<dbReference type="Gene3D" id="1.10.150.130">
    <property type="match status" value="1"/>
</dbReference>
<sequence length="393" mass="43152">MARPPLPLGTMGEIRYYPTSKGYRAVTYYRDYDGITRQVGRTGRTKPAAGNRLKEACRDRGRTDAAAEITRDTTVKALAEEWFSEVALAVQMGDRSPGTGRAYRDRLDNQVLPAFGALRLREVTVSRTDLLIKRVRESNGVSIAKTTRTVLSGMFGLAVRHDAMPANPVRETATLPSAGKSPHRTLTLAEVWDLRAKLGADQPAVDWELPDLVDVMLSTGLRIGEATAITWEAVDLEKGTVEVRGTVIRVKGQGLQIKLKPKSRAGWRIVVLPKWAVAMLKRRKDSMPANQWGAVFTSPLGHLRDPSNTQADLRDVFSRIGYGDITSHTFRRTVATLMDEAGLSARAAADQLGHAKVSMTQDHYFGRGIAQTGAARVLESVSQSETEEDVSRA</sequence>
<evidence type="ECO:0000256" key="2">
    <source>
        <dbReference type="ARBA" id="ARBA00022908"/>
    </source>
</evidence>
<proteinExistence type="inferred from homology"/>
<evidence type="ECO:0000256" key="1">
    <source>
        <dbReference type="ARBA" id="ARBA00008857"/>
    </source>
</evidence>
<dbReference type="Pfam" id="PF00589">
    <property type="entry name" value="Phage_integrase"/>
    <property type="match status" value="1"/>
</dbReference>
<dbReference type="InterPro" id="IPR013762">
    <property type="entry name" value="Integrase-like_cat_sf"/>
</dbReference>
<evidence type="ECO:0000313" key="6">
    <source>
        <dbReference type="EMBL" id="GAA3624561.1"/>
    </source>
</evidence>
<dbReference type="Proteomes" id="UP001501074">
    <property type="component" value="Unassembled WGS sequence"/>
</dbReference>
<dbReference type="PANTHER" id="PTHR30629:SF2">
    <property type="entry name" value="PROPHAGE INTEGRASE INTS-RELATED"/>
    <property type="match status" value="1"/>
</dbReference>
<keyword evidence="3" id="KW-0238">DNA-binding</keyword>
<evidence type="ECO:0000256" key="4">
    <source>
        <dbReference type="ARBA" id="ARBA00023172"/>
    </source>
</evidence>